<dbReference type="GO" id="GO:0005829">
    <property type="term" value="C:cytosol"/>
    <property type="evidence" value="ECO:0007669"/>
    <property type="project" value="TreeGrafter"/>
</dbReference>
<dbReference type="AlphaFoldDB" id="A0A4R0IHW5"/>
<protein>
    <submittedName>
        <fullName evidence="3">Hydantoinase B/oxoprolinase family protein</fullName>
    </submittedName>
</protein>
<name>A0A4R0IHW5_9ACTN</name>
<evidence type="ECO:0000259" key="2">
    <source>
        <dbReference type="Pfam" id="PF02538"/>
    </source>
</evidence>
<dbReference type="OrthoDB" id="102473at2"/>
<dbReference type="InterPro" id="IPR045079">
    <property type="entry name" value="Oxoprolinase-like"/>
</dbReference>
<dbReference type="GO" id="GO:0017168">
    <property type="term" value="F:5-oxoprolinase (ATP-hydrolyzing) activity"/>
    <property type="evidence" value="ECO:0007669"/>
    <property type="project" value="TreeGrafter"/>
</dbReference>
<feature type="region of interest" description="Disordered" evidence="1">
    <location>
        <begin position="520"/>
        <end position="547"/>
    </location>
</feature>
<gene>
    <name evidence="3" type="ORF">E0H50_18500</name>
</gene>
<dbReference type="Pfam" id="PF02538">
    <property type="entry name" value="Hydantoinase_B"/>
    <property type="match status" value="1"/>
</dbReference>
<evidence type="ECO:0000313" key="4">
    <source>
        <dbReference type="Proteomes" id="UP000292695"/>
    </source>
</evidence>
<proteinExistence type="predicted"/>
<reference evidence="3 4" key="1">
    <citation type="submission" date="2019-02" db="EMBL/GenBank/DDBJ databases">
        <title>Kribbella capetownensis sp. nov. and Kribbella speibonae sp. nov., isolated from soil.</title>
        <authorList>
            <person name="Curtis S.M."/>
            <person name="Norton I."/>
            <person name="Everest G.J."/>
            <person name="Meyers P.R."/>
        </authorList>
    </citation>
    <scope>NUCLEOTIDE SEQUENCE [LARGE SCALE GENOMIC DNA]</scope>
    <source>
        <strain evidence="3 4">DSM 27082</strain>
    </source>
</reference>
<organism evidence="3 4">
    <name type="scientific">Kribbella sindirgiensis</name>
    <dbReference type="NCBI Taxonomy" id="1124744"/>
    <lineage>
        <taxon>Bacteria</taxon>
        <taxon>Bacillati</taxon>
        <taxon>Actinomycetota</taxon>
        <taxon>Actinomycetes</taxon>
        <taxon>Propionibacteriales</taxon>
        <taxon>Kribbellaceae</taxon>
        <taxon>Kribbella</taxon>
    </lineage>
</organism>
<dbReference type="InterPro" id="IPR003692">
    <property type="entry name" value="Hydantoinase_B"/>
</dbReference>
<dbReference type="PANTHER" id="PTHR11365">
    <property type="entry name" value="5-OXOPROLINASE RELATED"/>
    <property type="match status" value="1"/>
</dbReference>
<evidence type="ECO:0000313" key="3">
    <source>
        <dbReference type="EMBL" id="TCC32207.1"/>
    </source>
</evidence>
<dbReference type="EMBL" id="SJKA01000006">
    <property type="protein sequence ID" value="TCC32207.1"/>
    <property type="molecule type" value="Genomic_DNA"/>
</dbReference>
<comment type="caution">
    <text evidence="3">The sequence shown here is derived from an EMBL/GenBank/DDBJ whole genome shotgun (WGS) entry which is preliminary data.</text>
</comment>
<dbReference type="Proteomes" id="UP000292695">
    <property type="component" value="Unassembled WGS sequence"/>
</dbReference>
<evidence type="ECO:0000256" key="1">
    <source>
        <dbReference type="SAM" id="MobiDB-lite"/>
    </source>
</evidence>
<keyword evidence="4" id="KW-1185">Reference proteome</keyword>
<accession>A0A4R0IHW5</accession>
<dbReference type="GO" id="GO:0006749">
    <property type="term" value="P:glutathione metabolic process"/>
    <property type="evidence" value="ECO:0007669"/>
    <property type="project" value="TreeGrafter"/>
</dbReference>
<dbReference type="PANTHER" id="PTHR11365:SF23">
    <property type="entry name" value="HYPOTHETICAL 5-OXOPROLINASE (EUROFUNG)-RELATED"/>
    <property type="match status" value="1"/>
</dbReference>
<sequence length="547" mass="57717">MKGAIPMTSPGLDSVTVDIIGHNLVAIAEEMGVAMIRAAYSPNIKERRDCTTALLDTSGHSIAQAEHIPIHMGSMIGFIPGVVAQYGEDIHPGDIFISNDPYLGGSTHLPDVTVVAPLHVDGDLVGFAAAVAHHAEFGGSQGRAPDIYSEGLRLPILKIVDRGTLDEGLVRLIQLNTRVPDERLGDIRSQFAAVSLGVRRYTGLLERYGADGVLEATGRWLDKAETQAWAALRELPRGRVQFEDRMDSDGAGTENIPIRVAIDIDAEGIHFDFTGTGAQVAGQINTARAAVEASVYYTVKTILDPTLPANAGFYRIVDITIPHGSILDSAEPAPVLQRSDVCQRAVDAMLGAFSSILPERIPAASNGSISAFTFNGYDALRQRPFAYTEVIAGGAGALPTTNGQDAVQTHVTNTANTPIESVEQNFPLRITKYALRDGSGGAGQRRGGVGIIRELKTLNDGIRLTVKGDRVATGPWGLQGGGAGQPLAFVLDPDSDHSRSFTRADNGTVLAAETTVLAMTAGGGGFGSPPDTDSVPAADEREGDDVQ</sequence>
<feature type="domain" description="Hydantoinase B/oxoprolinase" evidence="2">
    <location>
        <begin position="13"/>
        <end position="529"/>
    </location>
</feature>